<dbReference type="PANTHER" id="PTHR33095">
    <property type="entry name" value="OS07G0619500 PROTEIN"/>
    <property type="match status" value="1"/>
</dbReference>
<evidence type="ECO:0000313" key="3">
    <source>
        <dbReference type="Proteomes" id="UP001189122"/>
    </source>
</evidence>
<dbReference type="EMBL" id="LR743596">
    <property type="protein sequence ID" value="CAA2626247.1"/>
    <property type="molecule type" value="Genomic_DNA"/>
</dbReference>
<dbReference type="Pfam" id="PF07816">
    <property type="entry name" value="DUF1645"/>
    <property type="match status" value="1"/>
</dbReference>
<proteinExistence type="predicted"/>
<accession>A0A7I8J756</accession>
<evidence type="ECO:0000313" key="2">
    <source>
        <dbReference type="EMBL" id="CAA2626247.1"/>
    </source>
</evidence>
<gene>
    <name evidence="2" type="ORF">SI7747_09011954</name>
</gene>
<dbReference type="EMBL" id="CACRZD030000009">
    <property type="protein sequence ID" value="CAA6665565.1"/>
    <property type="molecule type" value="Genomic_DNA"/>
</dbReference>
<sequence>MRRRSHSAGESKRWRLRDLVIGRSQSDGKKKFIFLESHHSSVEVAEKRNKERHDGKSEPPSKSPAAGEEKKKKGGGAAAAGDRRRSYLPYRSNLVGFFPNSNGGAHPF</sequence>
<dbReference type="AlphaFoldDB" id="A0A7I8J756"/>
<keyword evidence="3" id="KW-1185">Reference proteome</keyword>
<evidence type="ECO:0000256" key="1">
    <source>
        <dbReference type="SAM" id="MobiDB-lite"/>
    </source>
</evidence>
<reference evidence="2 3" key="1">
    <citation type="submission" date="2019-12" db="EMBL/GenBank/DDBJ databases">
        <authorList>
            <person name="Scholz U."/>
            <person name="Mascher M."/>
            <person name="Fiebig A."/>
        </authorList>
    </citation>
    <scope>NUCLEOTIDE SEQUENCE</scope>
</reference>
<name>A0A7I8J756_SPIIN</name>
<dbReference type="InterPro" id="IPR012442">
    <property type="entry name" value="DUF1645_plant"/>
</dbReference>
<organism evidence="2">
    <name type="scientific">Spirodela intermedia</name>
    <name type="common">Intermediate duckweed</name>
    <dbReference type="NCBI Taxonomy" id="51605"/>
    <lineage>
        <taxon>Eukaryota</taxon>
        <taxon>Viridiplantae</taxon>
        <taxon>Streptophyta</taxon>
        <taxon>Embryophyta</taxon>
        <taxon>Tracheophyta</taxon>
        <taxon>Spermatophyta</taxon>
        <taxon>Magnoliopsida</taxon>
        <taxon>Liliopsida</taxon>
        <taxon>Araceae</taxon>
        <taxon>Lemnoideae</taxon>
        <taxon>Spirodela</taxon>
    </lineage>
</organism>
<dbReference type="Proteomes" id="UP001189122">
    <property type="component" value="Unassembled WGS sequence"/>
</dbReference>
<feature type="compositionally biased region" description="Basic and acidic residues" evidence="1">
    <location>
        <begin position="39"/>
        <end position="59"/>
    </location>
</feature>
<feature type="region of interest" description="Disordered" evidence="1">
    <location>
        <begin position="39"/>
        <end position="85"/>
    </location>
</feature>
<dbReference type="PANTHER" id="PTHR33095:SF127">
    <property type="entry name" value="OS05G0578100 PROTEIN"/>
    <property type="match status" value="1"/>
</dbReference>
<protein>
    <submittedName>
        <fullName evidence="2">Uncharacterized protein</fullName>
    </submittedName>
</protein>